<accession>A0A1G4SC79</accession>
<dbReference type="GO" id="GO:0048038">
    <property type="term" value="F:quinone binding"/>
    <property type="evidence" value="ECO:0007669"/>
    <property type="project" value="InterPro"/>
</dbReference>
<keyword evidence="3" id="KW-0560">Oxidoreductase</keyword>
<evidence type="ECO:0000313" key="7">
    <source>
        <dbReference type="Proteomes" id="UP000199150"/>
    </source>
</evidence>
<dbReference type="Pfam" id="PF01011">
    <property type="entry name" value="PQQ"/>
    <property type="match status" value="1"/>
</dbReference>
<dbReference type="PANTHER" id="PTHR32303:SF4">
    <property type="entry name" value="QUINOPROTEIN GLUCOSE DEHYDROGENASE"/>
    <property type="match status" value="1"/>
</dbReference>
<dbReference type="Proteomes" id="UP000199150">
    <property type="component" value="Unassembled WGS sequence"/>
</dbReference>
<evidence type="ECO:0000256" key="2">
    <source>
        <dbReference type="ARBA" id="ARBA00008156"/>
    </source>
</evidence>
<evidence type="ECO:0000259" key="5">
    <source>
        <dbReference type="Pfam" id="PF01011"/>
    </source>
</evidence>
<feature type="domain" description="Pyrrolo-quinoline quinone repeat" evidence="5">
    <location>
        <begin position="170"/>
        <end position="768"/>
    </location>
</feature>
<sequence length="795" mass="85399">MTDLWMKVEAGWPAKVLGVVLALIGVVLVIGGIQLAVLGGSWYYLLAGVALAASGGLIFTGRVLGAWIYIATFILTVLWAFTESGLNGWALVPRIVAPLVMLLFVVGLLPSLLPVEGRKRRLQGFAGIAAFVVLLGLAVWVTNRSGVQSPVPDAGVTLAFDTAAAAGADWPTYGGGSSAQRYTDLNQINPDTVKNLKVAWTYRTGSQPDKWGAETTPIKIGDSLYACTGMNKMYALDAATGKVRWTFDPKVPTEYIPYTAACRGVAYYKVPTAAVGTSCAERIFEGTLDGRIIAVDARTGQPCQGFGTGGQVKITDGMGQVIPSMVAITAAPTIVHGIVVTGHQVQDGQYKWAPSGVIQGYDAVTGQLRFAWDMMRPDRNGAPPPGETYTRGTPNMWTTATGDEALGQVYLPMGNSAADYLSGQRRPPEKMYSSGLVALNVDTGKPAWVFHTAINDVWDYDQGSQVSLVNFPVNGQMVPAILLPTKQGDFYVLDRRTGKPLTGVGQMKVEVGGVEPQERSPVQPYSTYQNVRDGDITERQMWGMSPIDQMFCRIQFRKAHYAGMYTAPQLDKPYIQYPGYNGGSDWGSAAVDPRRGVVIANYNLTANYDQLLTRKQANDRGIYAVGDPKNTGKGGAEGAGPQEGAPFAIDVNAGWVMPVTGMLCKQPPYGGIRAFDLKTGKTLWDHAFGDARRNGPFGLPSLLPIRIGTPNNGGPAVTAGGLIFIAATTDNQFRAIDIRTGKTLWQDTLPAGGQANPMVYEQNGRQYVVIMAGGHHFMKTPEGDYLIAYALPEKK</sequence>
<dbReference type="SMART" id="SM00564">
    <property type="entry name" value="PQQ"/>
    <property type="match status" value="3"/>
</dbReference>
<feature type="transmembrane region" description="Helical" evidence="4">
    <location>
        <begin position="122"/>
        <end position="141"/>
    </location>
</feature>
<dbReference type="Gene3D" id="2.140.10.10">
    <property type="entry name" value="Quinoprotein alcohol dehydrogenase-like superfamily"/>
    <property type="match status" value="1"/>
</dbReference>
<comment type="similarity">
    <text evidence="2">Belongs to the bacterial PQQ dehydrogenase family.</text>
</comment>
<dbReference type="GO" id="GO:0008876">
    <property type="term" value="F:quinoprotein glucose dehydrogenase activity"/>
    <property type="evidence" value="ECO:0007669"/>
    <property type="project" value="TreeGrafter"/>
</dbReference>
<keyword evidence="7" id="KW-1185">Reference proteome</keyword>
<keyword evidence="4" id="KW-0472">Membrane</keyword>
<dbReference type="InterPro" id="IPR002372">
    <property type="entry name" value="PQQ_rpt_dom"/>
</dbReference>
<dbReference type="CDD" id="cd10280">
    <property type="entry name" value="PQQ_mGDH"/>
    <property type="match status" value="1"/>
</dbReference>
<dbReference type="SUPFAM" id="SSF50998">
    <property type="entry name" value="Quinoprotein alcohol dehydrogenase-like"/>
    <property type="match status" value="1"/>
</dbReference>
<dbReference type="EMBL" id="FMTS01000004">
    <property type="protein sequence ID" value="SCW66547.1"/>
    <property type="molecule type" value="Genomic_DNA"/>
</dbReference>
<dbReference type="InterPro" id="IPR018391">
    <property type="entry name" value="PQQ_b-propeller_rpt"/>
</dbReference>
<protein>
    <submittedName>
        <fullName evidence="6">Quinoprotein glucose dehydrogenase</fullName>
    </submittedName>
</protein>
<dbReference type="GO" id="GO:0016020">
    <property type="term" value="C:membrane"/>
    <property type="evidence" value="ECO:0007669"/>
    <property type="project" value="InterPro"/>
</dbReference>
<dbReference type="NCBIfam" id="TIGR03074">
    <property type="entry name" value="PQQ_membr_DH"/>
    <property type="match status" value="1"/>
</dbReference>
<gene>
    <name evidence="6" type="ORF">SAMN02927928_2535</name>
</gene>
<dbReference type="RefSeq" id="WP_220083727.1">
    <property type="nucleotide sequence ID" value="NZ_CBCRYE010000002.1"/>
</dbReference>
<evidence type="ECO:0000256" key="1">
    <source>
        <dbReference type="ARBA" id="ARBA00001931"/>
    </source>
</evidence>
<keyword evidence="4" id="KW-1133">Transmembrane helix</keyword>
<evidence type="ECO:0000256" key="4">
    <source>
        <dbReference type="SAM" id="Phobius"/>
    </source>
</evidence>
<dbReference type="InterPro" id="IPR011047">
    <property type="entry name" value="Quinoprotein_ADH-like_sf"/>
</dbReference>
<comment type="cofactor">
    <cofactor evidence="1">
        <name>pyrroloquinoline quinone</name>
        <dbReference type="ChEBI" id="CHEBI:58442"/>
    </cofactor>
</comment>
<dbReference type="PANTHER" id="PTHR32303">
    <property type="entry name" value="QUINOPROTEIN ALCOHOL DEHYDROGENASE (CYTOCHROME C)"/>
    <property type="match status" value="1"/>
</dbReference>
<dbReference type="InterPro" id="IPR017511">
    <property type="entry name" value="PQQ_mDH"/>
</dbReference>
<feature type="transmembrane region" description="Helical" evidence="4">
    <location>
        <begin position="12"/>
        <end position="36"/>
    </location>
</feature>
<proteinExistence type="inferred from homology"/>
<dbReference type="AlphaFoldDB" id="A0A1G4SC79"/>
<name>A0A1G4SC79_9CAUL</name>
<feature type="transmembrane region" description="Helical" evidence="4">
    <location>
        <begin position="66"/>
        <end position="82"/>
    </location>
</feature>
<organism evidence="6 7">
    <name type="scientific">Asticcacaulis taihuensis</name>
    <dbReference type="NCBI Taxonomy" id="260084"/>
    <lineage>
        <taxon>Bacteria</taxon>
        <taxon>Pseudomonadati</taxon>
        <taxon>Pseudomonadota</taxon>
        <taxon>Alphaproteobacteria</taxon>
        <taxon>Caulobacterales</taxon>
        <taxon>Caulobacteraceae</taxon>
        <taxon>Asticcacaulis</taxon>
    </lineage>
</organism>
<reference evidence="7" key="1">
    <citation type="submission" date="2016-10" db="EMBL/GenBank/DDBJ databases">
        <authorList>
            <person name="Varghese N."/>
            <person name="Submissions S."/>
        </authorList>
    </citation>
    <scope>NUCLEOTIDE SEQUENCE [LARGE SCALE GENOMIC DNA]</scope>
    <source>
        <strain evidence="7">CGMCC 1.3431</strain>
    </source>
</reference>
<evidence type="ECO:0000313" key="6">
    <source>
        <dbReference type="EMBL" id="SCW66547.1"/>
    </source>
</evidence>
<feature type="transmembrane region" description="Helical" evidence="4">
    <location>
        <begin position="42"/>
        <end position="59"/>
    </location>
</feature>
<feature type="transmembrane region" description="Helical" evidence="4">
    <location>
        <begin position="88"/>
        <end position="110"/>
    </location>
</feature>
<evidence type="ECO:0000256" key="3">
    <source>
        <dbReference type="ARBA" id="ARBA00023002"/>
    </source>
</evidence>
<keyword evidence="4" id="KW-0812">Transmembrane</keyword>
<dbReference type="STRING" id="260084.SAMN02927928_2535"/>